<feature type="transmembrane region" description="Helical" evidence="2">
    <location>
        <begin position="86"/>
        <end position="107"/>
    </location>
</feature>
<evidence type="ECO:0008006" key="4">
    <source>
        <dbReference type="Google" id="ProtNLM"/>
    </source>
</evidence>
<dbReference type="PANTHER" id="PTHR32021">
    <property type="entry name" value="CASP-LIKE PROTEIN 5B3"/>
    <property type="match status" value="1"/>
</dbReference>
<keyword evidence="2" id="KW-0812">Transmembrane</keyword>
<sequence>MKELFGSPGRVSGLGLRVGQFAFAAASIGVMVSARGFFNSTAFWLHLFYHLQVHVHQLELQFCTRKTCITAKDHHFSHAAGSKSLLLWHLSHGSSLPFLLMSCFGFWPMYESFNINHSAIFFILPCKYRYIRNPSVFPGNARIFPFQ</sequence>
<feature type="transmembrane region" description="Helical" evidence="2">
    <location>
        <begin position="21"/>
        <end position="38"/>
    </location>
</feature>
<accession>A0A2C9V2N6</accession>
<dbReference type="AlphaFoldDB" id="A0A2C9V2N6"/>
<dbReference type="InterPro" id="IPR045009">
    <property type="entry name" value="CASPL-5"/>
</dbReference>
<protein>
    <recommendedName>
        <fullName evidence="4">CASP-like protein</fullName>
    </recommendedName>
</protein>
<keyword evidence="2" id="KW-1133">Transmembrane helix</keyword>
<dbReference type="GO" id="GO:0016020">
    <property type="term" value="C:membrane"/>
    <property type="evidence" value="ECO:0000318"/>
    <property type="project" value="GO_Central"/>
</dbReference>
<organism evidence="3">
    <name type="scientific">Manihot esculenta</name>
    <name type="common">Cassava</name>
    <name type="synonym">Jatropha manihot</name>
    <dbReference type="NCBI Taxonomy" id="3983"/>
    <lineage>
        <taxon>Eukaryota</taxon>
        <taxon>Viridiplantae</taxon>
        <taxon>Streptophyta</taxon>
        <taxon>Embryophyta</taxon>
        <taxon>Tracheophyta</taxon>
        <taxon>Spermatophyta</taxon>
        <taxon>Magnoliopsida</taxon>
        <taxon>eudicotyledons</taxon>
        <taxon>Gunneridae</taxon>
        <taxon>Pentapetalae</taxon>
        <taxon>rosids</taxon>
        <taxon>fabids</taxon>
        <taxon>Malpighiales</taxon>
        <taxon>Euphorbiaceae</taxon>
        <taxon>Crotonoideae</taxon>
        <taxon>Manihoteae</taxon>
        <taxon>Manihot</taxon>
    </lineage>
</organism>
<dbReference type="EMBL" id="CM004396">
    <property type="protein sequence ID" value="OAY38566.1"/>
    <property type="molecule type" value="Genomic_DNA"/>
</dbReference>
<dbReference type="PANTHER" id="PTHR32021:SF50">
    <property type="entry name" value="CASP-LIKE PROTEIN"/>
    <property type="match status" value="1"/>
</dbReference>
<evidence type="ECO:0000313" key="3">
    <source>
        <dbReference type="EMBL" id="OAY38566.1"/>
    </source>
</evidence>
<evidence type="ECO:0000256" key="2">
    <source>
        <dbReference type="SAM" id="Phobius"/>
    </source>
</evidence>
<gene>
    <name evidence="3" type="ORF">MANES_10G024900</name>
</gene>
<keyword evidence="2" id="KW-0472">Membrane</keyword>
<dbReference type="STRING" id="3983.A0A2C9V2N6"/>
<name>A0A2C9V2N6_MANES</name>
<comment type="subunit">
    <text evidence="1">Homodimer and heterodimers.</text>
</comment>
<proteinExistence type="predicted"/>
<reference evidence="3" key="1">
    <citation type="submission" date="2016-02" db="EMBL/GenBank/DDBJ databases">
        <title>WGS assembly of Manihot esculenta.</title>
        <authorList>
            <person name="Bredeson J.V."/>
            <person name="Prochnik S.E."/>
            <person name="Lyons J.B."/>
            <person name="Schmutz J."/>
            <person name="Grimwood J."/>
            <person name="Vrebalov J."/>
            <person name="Bart R.S."/>
            <person name="Amuge T."/>
            <person name="Ferguson M.E."/>
            <person name="Green R."/>
            <person name="Putnam N."/>
            <person name="Stites J."/>
            <person name="Rounsley S."/>
            <person name="Rokhsar D.S."/>
        </authorList>
    </citation>
    <scope>NUCLEOTIDE SEQUENCE [LARGE SCALE GENOMIC DNA]</scope>
    <source>
        <tissue evidence="3">Leaf</tissue>
    </source>
</reference>
<evidence type="ECO:0000256" key="1">
    <source>
        <dbReference type="ARBA" id="ARBA00011489"/>
    </source>
</evidence>